<dbReference type="InterPro" id="IPR004483">
    <property type="entry name" value="SMUBP-2/Hcs1-like"/>
</dbReference>
<dbReference type="AlphaFoldDB" id="A0A9X2RA71"/>
<evidence type="ECO:0000256" key="8">
    <source>
        <dbReference type="ARBA" id="ARBA00022840"/>
    </source>
</evidence>
<dbReference type="GO" id="GO:0005524">
    <property type="term" value="F:ATP binding"/>
    <property type="evidence" value="ECO:0007669"/>
    <property type="project" value="UniProtKB-KW"/>
</dbReference>
<dbReference type="GO" id="GO:0003723">
    <property type="term" value="F:RNA binding"/>
    <property type="evidence" value="ECO:0007669"/>
    <property type="project" value="InterPro"/>
</dbReference>
<feature type="compositionally biased region" description="Basic and acidic residues" evidence="9">
    <location>
        <begin position="416"/>
        <end position="437"/>
    </location>
</feature>
<dbReference type="InterPro" id="IPR050534">
    <property type="entry name" value="Coronavir_polyprotein_1ab"/>
</dbReference>
<dbReference type="InterPro" id="IPR005580">
    <property type="entry name" value="DbpA/CsdA_RNA-bd_dom"/>
</dbReference>
<evidence type="ECO:0000256" key="1">
    <source>
        <dbReference type="ARBA" id="ARBA00004496"/>
    </source>
</evidence>
<keyword evidence="6" id="KW-0378">Hydrolase</keyword>
<evidence type="ECO:0000313" key="13">
    <source>
        <dbReference type="Proteomes" id="UP001155034"/>
    </source>
</evidence>
<keyword evidence="7 12" id="KW-0347">Helicase</keyword>
<protein>
    <recommendedName>
        <fullName evidence="3">DNA helicase</fullName>
        <ecNumber evidence="3">3.6.4.12</ecNumber>
    </recommendedName>
</protein>
<evidence type="ECO:0000256" key="2">
    <source>
        <dbReference type="ARBA" id="ARBA00007913"/>
    </source>
</evidence>
<evidence type="ECO:0000259" key="10">
    <source>
        <dbReference type="SMART" id="SM00382"/>
    </source>
</evidence>
<dbReference type="PANTHER" id="PTHR43788">
    <property type="entry name" value="DNA2/NAM7 HELICASE FAMILY MEMBER"/>
    <property type="match status" value="1"/>
</dbReference>
<dbReference type="Pfam" id="PF13086">
    <property type="entry name" value="AAA_11"/>
    <property type="match status" value="1"/>
</dbReference>
<proteinExistence type="inferred from homology"/>
<keyword evidence="5" id="KW-0547">Nucleotide-binding</keyword>
<evidence type="ECO:0000256" key="3">
    <source>
        <dbReference type="ARBA" id="ARBA00012551"/>
    </source>
</evidence>
<dbReference type="InterPro" id="IPR027417">
    <property type="entry name" value="P-loop_NTPase"/>
</dbReference>
<dbReference type="Gene3D" id="2.40.30.270">
    <property type="match status" value="1"/>
</dbReference>
<dbReference type="InterPro" id="IPR003593">
    <property type="entry name" value="AAA+_ATPase"/>
</dbReference>
<reference evidence="12" key="1">
    <citation type="submission" date="2022-08" db="EMBL/GenBank/DDBJ databases">
        <title>Genomic Encyclopedia of Type Strains, Phase V (KMG-V): Genome sequencing to study the core and pangenomes of soil and plant-associated prokaryotes.</title>
        <authorList>
            <person name="Whitman W."/>
        </authorList>
    </citation>
    <scope>NUCLEOTIDE SEQUENCE</scope>
    <source>
        <strain evidence="12">SP2016B</strain>
    </source>
</reference>
<dbReference type="InterPro" id="IPR047187">
    <property type="entry name" value="SF1_C_Upf1"/>
</dbReference>
<keyword evidence="4" id="KW-0963">Cytoplasm</keyword>
<evidence type="ECO:0000313" key="12">
    <source>
        <dbReference type="EMBL" id="MCS3864354.1"/>
    </source>
</evidence>
<feature type="region of interest" description="Disordered" evidence="9">
    <location>
        <begin position="408"/>
        <end position="437"/>
    </location>
</feature>
<evidence type="ECO:0000256" key="9">
    <source>
        <dbReference type="SAM" id="MobiDB-lite"/>
    </source>
</evidence>
<dbReference type="Proteomes" id="UP001155034">
    <property type="component" value="Unassembled WGS sequence"/>
</dbReference>
<name>A0A9X2RA71_9BACT</name>
<feature type="domain" description="AAA+ ATPase" evidence="10">
    <location>
        <begin position="302"/>
        <end position="554"/>
    </location>
</feature>
<dbReference type="Pfam" id="PF13087">
    <property type="entry name" value="AAA_12"/>
    <property type="match status" value="1"/>
</dbReference>
<keyword evidence="8" id="KW-0067">ATP-binding</keyword>
<dbReference type="InterPro" id="IPR012677">
    <property type="entry name" value="Nucleotide-bd_a/b_plait_sf"/>
</dbReference>
<evidence type="ECO:0000259" key="11">
    <source>
        <dbReference type="SMART" id="SM00487"/>
    </source>
</evidence>
<dbReference type="Gene3D" id="3.30.70.330">
    <property type="match status" value="1"/>
</dbReference>
<dbReference type="InterPro" id="IPR041677">
    <property type="entry name" value="DNA2/NAM7_AAA_11"/>
</dbReference>
<dbReference type="PANTHER" id="PTHR43788:SF8">
    <property type="entry name" value="DNA-BINDING PROTEIN SMUBP-2"/>
    <property type="match status" value="1"/>
</dbReference>
<dbReference type="CDD" id="cd18808">
    <property type="entry name" value="SF1_C_Upf1"/>
    <property type="match status" value="1"/>
</dbReference>
<evidence type="ECO:0000256" key="7">
    <source>
        <dbReference type="ARBA" id="ARBA00022806"/>
    </source>
</evidence>
<dbReference type="Pfam" id="PF03880">
    <property type="entry name" value="DbpA"/>
    <property type="match status" value="1"/>
</dbReference>
<sequence length="778" mass="85234">MSDETTLLVHFQPPSDEGPSDIVGAFTNEADVAPDAIGAIDIDDDTATVNVRPDVADRIVQALDGGRIGTSTVSIALLDAETESARAYATRLTDLVELEREEEMRRHEREIKTLSGREREDRGRALLRMRGRDEGEGLGGHHVKLMRENKGQPLPDHEIRVGDLVMISKTDPLRDDNPTGTVTQVTNYSITASFDPKPDGWVFGKGLRPDRREEVVSGLRPDRREEVVSGLRVDLYVNDIPYQRMQDALAQLPTADGALKQLRDVSTGVASPAATEPAPIDDWHNSALNDAQRRAVRKAVATDDVHLIHGPPGTGKTTTATEVLQQCVDRGESVLATAASNTAVDNVVAFLAEQGTDVVRLGHPARVNDRLRTHTLDAQIEDTDTHRRSQQKREKAFAVLDRQEDLTAPSGRWRRGMSDRKIKERAEQGRGSRGVPPERIEEMAAWLALQERADALFDEAEALEQEAIDEVLGAADVVCSTNSTAGSDLLDGHTFDTLVIDEATQATAPSCWIPMTHARRAVLVGDHKQLPPTIQNQEAARRGLRRTLFERLAHHHETAPEAPGSIRSLLRRQYRMHETIMGFPNRTFYDGRLEADDTARHRTLAGLGVPEHALPADERRAILDPEAPLVFVDTSGIDAPEHQRSGSHSRENPREADLIAELTTALLEAGVAPSAIAVISPYDDQVDRIDRALAPDGPETDTVDGFQGREKEIVLLSLVRSNDRGAIGFLDEPRRFNVAVTRAERKAVVVGDASTVAAADVLGAFVRYAETTGRAVPL</sequence>
<dbReference type="GO" id="GO:0043139">
    <property type="term" value="F:5'-3' DNA helicase activity"/>
    <property type="evidence" value="ECO:0007669"/>
    <property type="project" value="TreeGrafter"/>
</dbReference>
<dbReference type="NCBIfam" id="TIGR00376">
    <property type="entry name" value="IGHMBP2 family helicase"/>
    <property type="match status" value="1"/>
</dbReference>
<comment type="caution">
    <text evidence="12">The sequence shown here is derived from an EMBL/GenBank/DDBJ whole genome shotgun (WGS) entry which is preliminary data.</text>
</comment>
<organism evidence="12 13">
    <name type="scientific">Salinibacter ruber</name>
    <dbReference type="NCBI Taxonomy" id="146919"/>
    <lineage>
        <taxon>Bacteria</taxon>
        <taxon>Pseudomonadati</taxon>
        <taxon>Rhodothermota</taxon>
        <taxon>Rhodothermia</taxon>
        <taxon>Rhodothermales</taxon>
        <taxon>Salinibacteraceae</taxon>
        <taxon>Salinibacter</taxon>
    </lineage>
</organism>
<evidence type="ECO:0000256" key="6">
    <source>
        <dbReference type="ARBA" id="ARBA00022801"/>
    </source>
</evidence>
<dbReference type="GO" id="GO:0016787">
    <property type="term" value="F:hydrolase activity"/>
    <property type="evidence" value="ECO:0007669"/>
    <property type="project" value="UniProtKB-KW"/>
</dbReference>
<dbReference type="EC" id="3.6.4.12" evidence="3"/>
<dbReference type="GO" id="GO:0003677">
    <property type="term" value="F:DNA binding"/>
    <property type="evidence" value="ECO:0007669"/>
    <property type="project" value="InterPro"/>
</dbReference>
<evidence type="ECO:0000256" key="4">
    <source>
        <dbReference type="ARBA" id="ARBA00022490"/>
    </source>
</evidence>
<comment type="subcellular location">
    <subcellularLocation>
        <location evidence="1">Cytoplasm</location>
    </subcellularLocation>
</comment>
<dbReference type="RefSeq" id="WP_259083179.1">
    <property type="nucleotide sequence ID" value="NZ_JANTYZ010000002.1"/>
</dbReference>
<dbReference type="InterPro" id="IPR014001">
    <property type="entry name" value="Helicase_ATP-bd"/>
</dbReference>
<feature type="domain" description="Helicase ATP-binding" evidence="11">
    <location>
        <begin position="284"/>
        <end position="574"/>
    </location>
</feature>
<dbReference type="Pfam" id="PF21138">
    <property type="entry name" value="SMUBP-2_HCS1_1B"/>
    <property type="match status" value="1"/>
</dbReference>
<accession>A0A9X2RA71</accession>
<comment type="similarity">
    <text evidence="2">Belongs to the DNA2/NAM7 helicase family.</text>
</comment>
<evidence type="ECO:0000256" key="5">
    <source>
        <dbReference type="ARBA" id="ARBA00022741"/>
    </source>
</evidence>
<dbReference type="InterPro" id="IPR048761">
    <property type="entry name" value="SMUBP-2_HCS1_1B"/>
</dbReference>
<dbReference type="Gene3D" id="3.40.50.300">
    <property type="entry name" value="P-loop containing nucleotide triphosphate hydrolases"/>
    <property type="match status" value="2"/>
</dbReference>
<dbReference type="SMART" id="SM00382">
    <property type="entry name" value="AAA"/>
    <property type="match status" value="1"/>
</dbReference>
<dbReference type="EMBL" id="JANTYZ010000002">
    <property type="protein sequence ID" value="MCS3864354.1"/>
    <property type="molecule type" value="Genomic_DNA"/>
</dbReference>
<dbReference type="CDD" id="cd12252">
    <property type="entry name" value="RRM_DbpA"/>
    <property type="match status" value="1"/>
</dbReference>
<dbReference type="SMART" id="SM00487">
    <property type="entry name" value="DEXDc"/>
    <property type="match status" value="1"/>
</dbReference>
<gene>
    <name evidence="12" type="ORF">GGP82_000900</name>
</gene>
<dbReference type="GO" id="GO:0005737">
    <property type="term" value="C:cytoplasm"/>
    <property type="evidence" value="ECO:0007669"/>
    <property type="project" value="UniProtKB-SubCell"/>
</dbReference>
<dbReference type="SUPFAM" id="SSF52540">
    <property type="entry name" value="P-loop containing nucleoside triphosphate hydrolases"/>
    <property type="match status" value="1"/>
</dbReference>
<dbReference type="InterPro" id="IPR041679">
    <property type="entry name" value="DNA2/NAM7-like_C"/>
</dbReference>